<gene>
    <name evidence="1" type="ORF">S12H4_35558</name>
</gene>
<name>X1T3E4_9ZZZZ</name>
<organism evidence="1">
    <name type="scientific">marine sediment metagenome</name>
    <dbReference type="NCBI Taxonomy" id="412755"/>
    <lineage>
        <taxon>unclassified sequences</taxon>
        <taxon>metagenomes</taxon>
        <taxon>ecological metagenomes</taxon>
    </lineage>
</organism>
<comment type="caution">
    <text evidence="1">The sequence shown here is derived from an EMBL/GenBank/DDBJ whole genome shotgun (WGS) entry which is preliminary data.</text>
</comment>
<dbReference type="EMBL" id="BARW01021134">
    <property type="protein sequence ID" value="GAI99743.1"/>
    <property type="molecule type" value="Genomic_DNA"/>
</dbReference>
<reference evidence="1" key="1">
    <citation type="journal article" date="2014" name="Front. Microbiol.">
        <title>High frequency of phylogenetically diverse reductive dehalogenase-homologous genes in deep subseafloor sedimentary metagenomes.</title>
        <authorList>
            <person name="Kawai M."/>
            <person name="Futagami T."/>
            <person name="Toyoda A."/>
            <person name="Takaki Y."/>
            <person name="Nishi S."/>
            <person name="Hori S."/>
            <person name="Arai W."/>
            <person name="Tsubouchi T."/>
            <person name="Morono Y."/>
            <person name="Uchiyama I."/>
            <person name="Ito T."/>
            <person name="Fujiyama A."/>
            <person name="Inagaki F."/>
            <person name="Takami H."/>
        </authorList>
    </citation>
    <scope>NUCLEOTIDE SEQUENCE</scope>
    <source>
        <strain evidence="1">Expedition CK06-06</strain>
    </source>
</reference>
<protein>
    <submittedName>
        <fullName evidence="1">Uncharacterized protein</fullName>
    </submittedName>
</protein>
<evidence type="ECO:0000313" key="1">
    <source>
        <dbReference type="EMBL" id="GAI99743.1"/>
    </source>
</evidence>
<proteinExistence type="predicted"/>
<accession>X1T3E4</accession>
<feature type="non-terminal residue" evidence="1">
    <location>
        <position position="46"/>
    </location>
</feature>
<sequence length="46" mass="5495">MLKNLYIMDENGKLLYSRDFVREQKYDDNLLIGFFTSITNFSKEAL</sequence>
<dbReference type="AlphaFoldDB" id="X1T3E4"/>